<dbReference type="AlphaFoldDB" id="A0A2A7UZT8"/>
<dbReference type="Pfam" id="PF03466">
    <property type="entry name" value="LysR_substrate"/>
    <property type="match status" value="1"/>
</dbReference>
<sequence>MLPLRRLTPPVHLLRAFSTVARFGGVSRAAEALHLTQSAVSKQVQELEKWVGVPLFERNRKRLTLSSAGERYEKSVRALLSQLESATLELITSSDGGGALHLSTLPTFGAKWLIPKLPDFQTRHPQVTLHFVPYVQGYDFGSPTLDCAILFGDGHWPNTRAHYLTGREVVLIAPRNPEQTIRTPADVAHCTRLRHVTVPQAWSRWSETYGVEDIDPLSGPQFDQFQTIIRAVQAGMGVALVPRCLVQDEINAGLVSEPLPQHSVLSDQGYWLCYPETRANLTPLQQFRDWLLAKVEAATEAEASLSAFPRPALAFPDLA</sequence>
<dbReference type="RefSeq" id="WP_066538388.1">
    <property type="nucleotide sequence ID" value="NZ_PDEA01000001.1"/>
</dbReference>
<accession>A0A2A7UZT8</accession>
<comment type="caution">
    <text evidence="6">The sequence shown here is derived from an EMBL/GenBank/DDBJ whole genome shotgun (WGS) entry which is preliminary data.</text>
</comment>
<keyword evidence="7" id="KW-1185">Reference proteome</keyword>
<dbReference type="OrthoDB" id="9178397at2"/>
<dbReference type="GO" id="GO:0006351">
    <property type="term" value="P:DNA-templated transcription"/>
    <property type="evidence" value="ECO:0007669"/>
    <property type="project" value="TreeGrafter"/>
</dbReference>
<dbReference type="Gene3D" id="1.10.10.10">
    <property type="entry name" value="Winged helix-like DNA-binding domain superfamily/Winged helix DNA-binding domain"/>
    <property type="match status" value="1"/>
</dbReference>
<comment type="similarity">
    <text evidence="1">Belongs to the LysR transcriptional regulatory family.</text>
</comment>
<keyword evidence="2" id="KW-0805">Transcription regulation</keyword>
<dbReference type="SUPFAM" id="SSF53850">
    <property type="entry name" value="Periplasmic binding protein-like II"/>
    <property type="match status" value="1"/>
</dbReference>
<dbReference type="GO" id="GO:0003700">
    <property type="term" value="F:DNA-binding transcription factor activity"/>
    <property type="evidence" value="ECO:0007669"/>
    <property type="project" value="InterPro"/>
</dbReference>
<dbReference type="InterPro" id="IPR058163">
    <property type="entry name" value="LysR-type_TF_proteobact-type"/>
</dbReference>
<keyword evidence="4" id="KW-0804">Transcription</keyword>
<evidence type="ECO:0000256" key="2">
    <source>
        <dbReference type="ARBA" id="ARBA00023015"/>
    </source>
</evidence>
<dbReference type="Proteomes" id="UP000220246">
    <property type="component" value="Unassembled WGS sequence"/>
</dbReference>
<dbReference type="FunFam" id="1.10.10.10:FF:000001">
    <property type="entry name" value="LysR family transcriptional regulator"/>
    <property type="match status" value="1"/>
</dbReference>
<dbReference type="SUPFAM" id="SSF46785">
    <property type="entry name" value="Winged helix' DNA-binding domain"/>
    <property type="match status" value="1"/>
</dbReference>
<evidence type="ECO:0000259" key="5">
    <source>
        <dbReference type="PROSITE" id="PS50931"/>
    </source>
</evidence>
<evidence type="ECO:0000256" key="3">
    <source>
        <dbReference type="ARBA" id="ARBA00023125"/>
    </source>
</evidence>
<dbReference type="EMBL" id="PDEA01000001">
    <property type="protein sequence ID" value="PEH90810.1"/>
    <property type="molecule type" value="Genomic_DNA"/>
</dbReference>
<dbReference type="PANTHER" id="PTHR30537:SF26">
    <property type="entry name" value="GLYCINE CLEAVAGE SYSTEM TRANSCRIPTIONAL ACTIVATOR"/>
    <property type="match status" value="1"/>
</dbReference>
<dbReference type="PANTHER" id="PTHR30537">
    <property type="entry name" value="HTH-TYPE TRANSCRIPTIONAL REGULATOR"/>
    <property type="match status" value="1"/>
</dbReference>
<dbReference type="PROSITE" id="PS50931">
    <property type="entry name" value="HTH_LYSR"/>
    <property type="match status" value="1"/>
</dbReference>
<evidence type="ECO:0000256" key="1">
    <source>
        <dbReference type="ARBA" id="ARBA00009437"/>
    </source>
</evidence>
<gene>
    <name evidence="6" type="ORF">CRM82_02235</name>
</gene>
<dbReference type="Pfam" id="PF00126">
    <property type="entry name" value="HTH_1"/>
    <property type="match status" value="1"/>
</dbReference>
<feature type="domain" description="HTH lysR-type" evidence="5">
    <location>
        <begin position="9"/>
        <end position="66"/>
    </location>
</feature>
<proteinExistence type="inferred from homology"/>
<dbReference type="InterPro" id="IPR000847">
    <property type="entry name" value="LysR_HTH_N"/>
</dbReference>
<keyword evidence="3" id="KW-0238">DNA-binding</keyword>
<protein>
    <submittedName>
        <fullName evidence="6">LysR family transcriptional regulator</fullName>
    </submittedName>
</protein>
<dbReference type="GeneID" id="80803556"/>
<dbReference type="InterPro" id="IPR005119">
    <property type="entry name" value="LysR_subst-bd"/>
</dbReference>
<dbReference type="InterPro" id="IPR036390">
    <property type="entry name" value="WH_DNA-bd_sf"/>
</dbReference>
<evidence type="ECO:0000313" key="7">
    <source>
        <dbReference type="Proteomes" id="UP000220246"/>
    </source>
</evidence>
<dbReference type="STRING" id="1219032.GCA_001515545_02340"/>
<name>A0A2A7UZT8_COMTR</name>
<evidence type="ECO:0000256" key="4">
    <source>
        <dbReference type="ARBA" id="ARBA00023163"/>
    </source>
</evidence>
<dbReference type="InterPro" id="IPR036388">
    <property type="entry name" value="WH-like_DNA-bd_sf"/>
</dbReference>
<reference evidence="7" key="1">
    <citation type="submission" date="2017-09" db="EMBL/GenBank/DDBJ databases">
        <title>FDA dAtabase for Regulatory Grade micrObial Sequences (FDA-ARGOS): Supporting development and validation of Infectious Disease Dx tests.</title>
        <authorList>
            <person name="Minogue T."/>
            <person name="Wolcott M."/>
            <person name="Wasieloski L."/>
            <person name="Aguilar W."/>
            <person name="Moore D."/>
            <person name="Tallon L."/>
            <person name="Sadzewicz L."/>
            <person name="Ott S."/>
            <person name="Zhao X."/>
            <person name="Nagaraj S."/>
            <person name="Vavikolanu K."/>
            <person name="Aluvathingal J."/>
            <person name="Nadendla S."/>
            <person name="Sichtig H."/>
        </authorList>
    </citation>
    <scope>NUCLEOTIDE SEQUENCE [LARGE SCALE GENOMIC DNA]</scope>
    <source>
        <strain evidence="7">FDAARGOS_394</strain>
    </source>
</reference>
<dbReference type="Gene3D" id="3.40.190.10">
    <property type="entry name" value="Periplasmic binding protein-like II"/>
    <property type="match status" value="2"/>
</dbReference>
<dbReference type="PRINTS" id="PR00039">
    <property type="entry name" value="HTHLYSR"/>
</dbReference>
<organism evidence="6 7">
    <name type="scientific">Comamonas terrigena</name>
    <dbReference type="NCBI Taxonomy" id="32013"/>
    <lineage>
        <taxon>Bacteria</taxon>
        <taxon>Pseudomonadati</taxon>
        <taxon>Pseudomonadota</taxon>
        <taxon>Betaproteobacteria</taxon>
        <taxon>Burkholderiales</taxon>
        <taxon>Comamonadaceae</taxon>
        <taxon>Comamonas</taxon>
    </lineage>
</organism>
<evidence type="ECO:0000313" key="6">
    <source>
        <dbReference type="EMBL" id="PEH90810.1"/>
    </source>
</evidence>
<dbReference type="GO" id="GO:0043565">
    <property type="term" value="F:sequence-specific DNA binding"/>
    <property type="evidence" value="ECO:0007669"/>
    <property type="project" value="TreeGrafter"/>
</dbReference>